<dbReference type="RefSeq" id="WP_231449607.1">
    <property type="nucleotide sequence ID" value="NZ_JAJOMB010000034.1"/>
</dbReference>
<keyword evidence="4" id="KW-1185">Reference proteome</keyword>
<accession>A0A9X1NLY2</accession>
<keyword evidence="2" id="KW-0812">Transmembrane</keyword>
<reference evidence="3" key="1">
    <citation type="submission" date="2021-11" db="EMBL/GenBank/DDBJ databases">
        <title>Streptomyces corallinus and Kineosporia corallina sp. nov., two new coral-derived marine actinobacteria.</title>
        <authorList>
            <person name="Buangrab K."/>
            <person name="Sutthacheep M."/>
            <person name="Yeemin T."/>
            <person name="Harunari E."/>
            <person name="Igarashi Y."/>
            <person name="Sripreechasak P."/>
            <person name="Kanchanasin P."/>
            <person name="Tanasupawat S."/>
            <person name="Phongsopitanun W."/>
        </authorList>
    </citation>
    <scope>NUCLEOTIDE SEQUENCE</scope>
    <source>
        <strain evidence="3">JCM 31032</strain>
    </source>
</reference>
<gene>
    <name evidence="3" type="ORF">LR394_38245</name>
</gene>
<comment type="caution">
    <text evidence="3">The sequence shown here is derived from an EMBL/GenBank/DDBJ whole genome shotgun (WGS) entry which is preliminary data.</text>
</comment>
<evidence type="ECO:0000256" key="2">
    <source>
        <dbReference type="SAM" id="Phobius"/>
    </source>
</evidence>
<feature type="transmembrane region" description="Helical" evidence="2">
    <location>
        <begin position="672"/>
        <end position="691"/>
    </location>
</feature>
<feature type="compositionally biased region" description="Low complexity" evidence="1">
    <location>
        <begin position="293"/>
        <end position="309"/>
    </location>
</feature>
<evidence type="ECO:0000313" key="3">
    <source>
        <dbReference type="EMBL" id="MCD5316755.1"/>
    </source>
</evidence>
<feature type="transmembrane region" description="Helical" evidence="2">
    <location>
        <begin position="643"/>
        <end position="660"/>
    </location>
</feature>
<sequence length="1303" mass="142778">MPETTIATSTEEQQRAVVSRTERLRSALAQVTLEEYRSEDVRFERDSRLGRELLYLVSNNSWCRRTTEVLRLNLAEAVDTDVIVDVDLSYADHEAFELDAGLTWLPLLALPPMKAREPSRSREARLFKEFQARRHEVPLDRWADEDADPIATLEVSDAEGTRLHRLTQAEVRQRLAAALAEMILNVMTRRPQQVGPEPGAAVQRSQKLLLSAAIRRMLPGASPVDEAGQLPAGGTVPDGIRDARRLLDEILSADVELAQSATDEAAGPGSSNARWADGGYLVPGARPFESTDSGTAPAGEATAEASTPSVAGDLDPEATIPLRVTKKPGLDTEVMKVLTGPVADGPGTGPISGPIAVDSWLEDGGRLRPVLGSHVGEILDALIGTMLVVIAVKDEGRPMSYTVHVPSRRLVRRGRAWFQPRALLSIDLLAPTAHADRQIRLMLPEGVVCRGDRVQGRIDVQLPAPFERLESLMRRLFPRHMPHDRPASWVDVQIAEMALHKVDSALDSLRHYLVEATHDEQADDGEPRRLREILSGVRRPSREQLTHQLDLRLRDLRVQLDRVRAAGVLGDGMAEVWRAWDSGTWYPRWMRRRVDVNTASVNLVMLRAASVDDVAIRARPIRARIEADLGLAEVSDVARYTGGLNLAVLGVLFLLLWIGQPPDDEVGDIKQVLATILTLFAAVLAGRIELGQAFTLRGLLTRATYWLMFGAVLPTVLLAMCLAILDFQYAESASFIAFVVQALLMLRLRRTEPRRSRPKRRSRTATMRVTSAYSPDYARVDMLRGRRSRALITEALLLGRDAFAYVVTRPAGEGQLQSLLERSQVSDGPVTGLTRNARRSMARFLTARGLDFPGAVDLEAPASAARQLGITSEQVNLLGAVQAATAGRAMTYLVFRDQPVDDWRTANGDNDDVVAPVPLDPDRVAPQEPPEWQLQIMIGLPVDPGAVALARHPVMAVVSAAARYNFQVSSVQLPAPPPVGYSGQALRWMQLSVGVTYRRGDSLRGLGSFLYRVHRMDGMAFGNGRLSVLVQINAESRPLPALAASKPLSDKDFDVVPDDEAAADLQRNWRTLALTAHSRVGLLRDVLTGLATQAPNFELAGLTVEGVYGQTVLFLVGRDAGGASDASLKVALQRWMRPSDRLIVAVDRRVSARTLDGSAAMRERLLLQVSLRTPDRPGVLRETLKNLARALDVYGPPGPAFGEALEKIDVWFVTMEVANGRTFKGQLTVRLPGKPEDWDEWAAVDWPAVERSLSQASAQAARGEGNDAAMGGAVAIMDDTVITVELMRTADQRLPKLTPPELP</sequence>
<feature type="region of interest" description="Disordered" evidence="1">
    <location>
        <begin position="283"/>
        <end position="319"/>
    </location>
</feature>
<keyword evidence="2" id="KW-1133">Transmembrane helix</keyword>
<protein>
    <submittedName>
        <fullName evidence="3">Uncharacterized protein</fullName>
    </submittedName>
</protein>
<feature type="transmembrane region" description="Helical" evidence="2">
    <location>
        <begin position="703"/>
        <end position="725"/>
    </location>
</feature>
<name>A0A9X1NLY2_9ACTN</name>
<proteinExistence type="predicted"/>
<evidence type="ECO:0000256" key="1">
    <source>
        <dbReference type="SAM" id="MobiDB-lite"/>
    </source>
</evidence>
<keyword evidence="2" id="KW-0472">Membrane</keyword>
<evidence type="ECO:0000313" key="4">
    <source>
        <dbReference type="Proteomes" id="UP001138997"/>
    </source>
</evidence>
<dbReference type="Proteomes" id="UP001138997">
    <property type="component" value="Unassembled WGS sequence"/>
</dbReference>
<organism evidence="3 4">
    <name type="scientific">Kineosporia babensis</name>
    <dbReference type="NCBI Taxonomy" id="499548"/>
    <lineage>
        <taxon>Bacteria</taxon>
        <taxon>Bacillati</taxon>
        <taxon>Actinomycetota</taxon>
        <taxon>Actinomycetes</taxon>
        <taxon>Kineosporiales</taxon>
        <taxon>Kineosporiaceae</taxon>
        <taxon>Kineosporia</taxon>
    </lineage>
</organism>
<feature type="transmembrane region" description="Helical" evidence="2">
    <location>
        <begin position="731"/>
        <end position="748"/>
    </location>
</feature>
<dbReference type="EMBL" id="JAJOMB010000034">
    <property type="protein sequence ID" value="MCD5316755.1"/>
    <property type="molecule type" value="Genomic_DNA"/>
</dbReference>